<feature type="active site" description="Proton acceptor" evidence="2">
    <location>
        <position position="129"/>
    </location>
</feature>
<protein>
    <recommendedName>
        <fullName evidence="2">RNA 2',3'-cyclic phosphodiesterase</fullName>
        <shortName evidence="2">RNA 2',3'-CPDase</shortName>
        <ecNumber evidence="2">3.1.4.58</ecNumber>
    </recommendedName>
</protein>
<keyword evidence="4" id="KW-1185">Reference proteome</keyword>
<keyword evidence="1 2" id="KW-0378">Hydrolase</keyword>
<dbReference type="EC" id="3.1.4.58" evidence="2"/>
<dbReference type="RefSeq" id="WP_390199029.1">
    <property type="nucleotide sequence ID" value="NZ_JBHSDV010000003.1"/>
</dbReference>
<name>A0ABV8VUK4_9BACI</name>
<dbReference type="SUPFAM" id="SSF55144">
    <property type="entry name" value="LigT-like"/>
    <property type="match status" value="1"/>
</dbReference>
<reference evidence="4" key="1">
    <citation type="journal article" date="2019" name="Int. J. Syst. Evol. Microbiol.">
        <title>The Global Catalogue of Microorganisms (GCM) 10K type strain sequencing project: providing services to taxonomists for standard genome sequencing and annotation.</title>
        <authorList>
            <consortium name="The Broad Institute Genomics Platform"/>
            <consortium name="The Broad Institute Genome Sequencing Center for Infectious Disease"/>
            <person name="Wu L."/>
            <person name="Ma J."/>
        </authorList>
    </citation>
    <scope>NUCLEOTIDE SEQUENCE [LARGE SCALE GENOMIC DNA]</scope>
    <source>
        <strain evidence="4">KACC 14058</strain>
    </source>
</reference>
<feature type="active site" description="Proton donor" evidence="2">
    <location>
        <position position="44"/>
    </location>
</feature>
<evidence type="ECO:0000256" key="2">
    <source>
        <dbReference type="HAMAP-Rule" id="MF_01940"/>
    </source>
</evidence>
<proteinExistence type="inferred from homology"/>
<comment type="similarity">
    <text evidence="2">Belongs to the 2H phosphoesterase superfamily. ThpR family.</text>
</comment>
<comment type="function">
    <text evidence="2">Hydrolyzes RNA 2',3'-cyclic phosphodiester to an RNA 2'-phosphomonoester.</text>
</comment>
<dbReference type="PANTHER" id="PTHR35561:SF1">
    <property type="entry name" value="RNA 2',3'-CYCLIC PHOSPHODIESTERASE"/>
    <property type="match status" value="1"/>
</dbReference>
<dbReference type="NCBIfam" id="TIGR02258">
    <property type="entry name" value="2_5_ligase"/>
    <property type="match status" value="1"/>
</dbReference>
<comment type="caution">
    <text evidence="3">The sequence shown here is derived from an EMBL/GenBank/DDBJ whole genome shotgun (WGS) entry which is preliminary data.</text>
</comment>
<dbReference type="InterPro" id="IPR004175">
    <property type="entry name" value="RNA_CPDase"/>
</dbReference>
<evidence type="ECO:0000313" key="3">
    <source>
        <dbReference type="EMBL" id="MFC4388177.1"/>
    </source>
</evidence>
<sequence length="183" mass="21612">MTSNHYFIAIKFDNNIKKWIYDQQAKIKSSQLPYQIWVHEEDFHVTLQFLGELSEEKKSILSKDLDQLENFPSFKMMLSGMNRFGKTNQPRVLWVEVENTNILNDLHDRVQTICKKNDFPIDHRVFTPHVTIAKKWKDKNEYLTENLTPTLEEASTIINEIALYRINPTAAVKYIPEKIVTLR</sequence>
<dbReference type="InterPro" id="IPR009097">
    <property type="entry name" value="Cyclic_Pdiesterase"/>
</dbReference>
<evidence type="ECO:0000256" key="1">
    <source>
        <dbReference type="ARBA" id="ARBA00022801"/>
    </source>
</evidence>
<evidence type="ECO:0000313" key="4">
    <source>
        <dbReference type="Proteomes" id="UP001595880"/>
    </source>
</evidence>
<dbReference type="PANTHER" id="PTHR35561">
    <property type="entry name" value="RNA 2',3'-CYCLIC PHOSPHODIESTERASE"/>
    <property type="match status" value="1"/>
</dbReference>
<dbReference type="Proteomes" id="UP001595880">
    <property type="component" value="Unassembled WGS sequence"/>
</dbReference>
<feature type="short sequence motif" description="HXTX 1" evidence="2">
    <location>
        <begin position="44"/>
        <end position="47"/>
    </location>
</feature>
<organism evidence="3 4">
    <name type="scientific">Gracilibacillus marinus</name>
    <dbReference type="NCBI Taxonomy" id="630535"/>
    <lineage>
        <taxon>Bacteria</taxon>
        <taxon>Bacillati</taxon>
        <taxon>Bacillota</taxon>
        <taxon>Bacilli</taxon>
        <taxon>Bacillales</taxon>
        <taxon>Bacillaceae</taxon>
        <taxon>Gracilibacillus</taxon>
    </lineage>
</organism>
<comment type="catalytic activity">
    <reaction evidence="2">
        <text>a 3'-end 2',3'-cyclophospho-ribonucleotide-RNA + H2O = a 3'-end 2'-phospho-ribonucleotide-RNA + H(+)</text>
        <dbReference type="Rhea" id="RHEA:11828"/>
        <dbReference type="Rhea" id="RHEA-COMP:10464"/>
        <dbReference type="Rhea" id="RHEA-COMP:17353"/>
        <dbReference type="ChEBI" id="CHEBI:15377"/>
        <dbReference type="ChEBI" id="CHEBI:15378"/>
        <dbReference type="ChEBI" id="CHEBI:83064"/>
        <dbReference type="ChEBI" id="CHEBI:173113"/>
        <dbReference type="EC" id="3.1.4.58"/>
    </reaction>
</comment>
<accession>A0ABV8VUK4</accession>
<dbReference type="EMBL" id="JBHSDV010000003">
    <property type="protein sequence ID" value="MFC4388177.1"/>
    <property type="molecule type" value="Genomic_DNA"/>
</dbReference>
<feature type="short sequence motif" description="HXTX 2" evidence="2">
    <location>
        <begin position="129"/>
        <end position="132"/>
    </location>
</feature>
<dbReference type="HAMAP" id="MF_01940">
    <property type="entry name" value="RNA_CPDase"/>
    <property type="match status" value="1"/>
</dbReference>
<gene>
    <name evidence="3" type="primary">thpR</name>
    <name evidence="3" type="ORF">ACFOZ1_10240</name>
</gene>
<dbReference type="Gene3D" id="3.90.1140.10">
    <property type="entry name" value="Cyclic phosphodiesterase"/>
    <property type="match status" value="1"/>
</dbReference>
<dbReference type="Pfam" id="PF13563">
    <property type="entry name" value="2_5_RNA_ligase2"/>
    <property type="match status" value="1"/>
</dbReference>